<protein>
    <submittedName>
        <fullName evidence="7">Sulfatase-like hydrolase/transferase</fullName>
    </submittedName>
</protein>
<dbReference type="GO" id="GO:0046872">
    <property type="term" value="F:metal ion binding"/>
    <property type="evidence" value="ECO:0007669"/>
    <property type="project" value="UniProtKB-KW"/>
</dbReference>
<feature type="signal peptide" evidence="5">
    <location>
        <begin position="1"/>
        <end position="27"/>
    </location>
</feature>
<evidence type="ECO:0000256" key="3">
    <source>
        <dbReference type="ARBA" id="ARBA00022801"/>
    </source>
</evidence>
<dbReference type="Proteomes" id="UP001069090">
    <property type="component" value="Unassembled WGS sequence"/>
</dbReference>
<keyword evidence="3 7" id="KW-0378">Hydrolase</keyword>
<evidence type="ECO:0000256" key="5">
    <source>
        <dbReference type="SAM" id="SignalP"/>
    </source>
</evidence>
<feature type="chain" id="PRO_5039886739" evidence="5">
    <location>
        <begin position="28"/>
        <end position="219"/>
    </location>
</feature>
<dbReference type="InterPro" id="IPR017850">
    <property type="entry name" value="Alkaline_phosphatase_core_sf"/>
</dbReference>
<dbReference type="PROSITE" id="PS00149">
    <property type="entry name" value="SULFATASE_2"/>
    <property type="match status" value="1"/>
</dbReference>
<keyword evidence="8" id="KW-1185">Reference proteome</keyword>
<evidence type="ECO:0000256" key="1">
    <source>
        <dbReference type="ARBA" id="ARBA00008779"/>
    </source>
</evidence>
<feature type="domain" description="Sulfatase N-terminal" evidence="6">
    <location>
        <begin position="37"/>
        <end position="179"/>
    </location>
</feature>
<keyword evidence="5" id="KW-0732">Signal</keyword>
<dbReference type="PANTHER" id="PTHR42693">
    <property type="entry name" value="ARYLSULFATASE FAMILY MEMBER"/>
    <property type="match status" value="1"/>
</dbReference>
<dbReference type="InterPro" id="IPR024607">
    <property type="entry name" value="Sulfatase_CS"/>
</dbReference>
<evidence type="ECO:0000313" key="7">
    <source>
        <dbReference type="EMBL" id="MCZ0864039.1"/>
    </source>
</evidence>
<organism evidence="7 8">
    <name type="scientific">Dasania phycosphaerae</name>
    <dbReference type="NCBI Taxonomy" id="2950436"/>
    <lineage>
        <taxon>Bacteria</taxon>
        <taxon>Pseudomonadati</taxon>
        <taxon>Pseudomonadota</taxon>
        <taxon>Gammaproteobacteria</taxon>
        <taxon>Cellvibrionales</taxon>
        <taxon>Spongiibacteraceae</taxon>
        <taxon>Dasania</taxon>
    </lineage>
</organism>
<dbReference type="SUPFAM" id="SSF53649">
    <property type="entry name" value="Alkaline phosphatase-like"/>
    <property type="match status" value="1"/>
</dbReference>
<keyword evidence="4" id="KW-0106">Calcium</keyword>
<proteinExistence type="inferred from homology"/>
<evidence type="ECO:0000256" key="2">
    <source>
        <dbReference type="ARBA" id="ARBA00022723"/>
    </source>
</evidence>
<name>A0A9J6RIK3_9GAMM</name>
<keyword evidence="2" id="KW-0479">Metal-binding</keyword>
<accession>A0A9J6RIK3</accession>
<dbReference type="PANTHER" id="PTHR42693:SF33">
    <property type="entry name" value="ARYLSULFATASE"/>
    <property type="match status" value="1"/>
</dbReference>
<dbReference type="EMBL" id="JAPTGG010000002">
    <property type="protein sequence ID" value="MCZ0864039.1"/>
    <property type="molecule type" value="Genomic_DNA"/>
</dbReference>
<comment type="caution">
    <text evidence="7">The sequence shown here is derived from an EMBL/GenBank/DDBJ whole genome shotgun (WGS) entry which is preliminary data.</text>
</comment>
<evidence type="ECO:0000313" key="8">
    <source>
        <dbReference type="Proteomes" id="UP001069090"/>
    </source>
</evidence>
<dbReference type="GO" id="GO:0004065">
    <property type="term" value="F:arylsulfatase activity"/>
    <property type="evidence" value="ECO:0007669"/>
    <property type="project" value="TreeGrafter"/>
</dbReference>
<dbReference type="InterPro" id="IPR050738">
    <property type="entry name" value="Sulfatase"/>
</dbReference>
<dbReference type="Gene3D" id="3.40.720.10">
    <property type="entry name" value="Alkaline Phosphatase, subunit A"/>
    <property type="match status" value="1"/>
</dbReference>
<feature type="non-terminal residue" evidence="7">
    <location>
        <position position="219"/>
    </location>
</feature>
<dbReference type="PROSITE" id="PS00523">
    <property type="entry name" value="SULFATASE_1"/>
    <property type="match status" value="1"/>
</dbReference>
<reference evidence="7 8" key="1">
    <citation type="submission" date="2022-12" db="EMBL/GenBank/DDBJ databases">
        <title>Dasania phycosphaerae sp. nov., isolated from particulate material of the south coast of Korea.</title>
        <authorList>
            <person name="Jiang Y."/>
        </authorList>
    </citation>
    <scope>NUCLEOTIDE SEQUENCE [LARGE SCALE GENOMIC DNA]</scope>
    <source>
        <strain evidence="7 8">GY-19</strain>
    </source>
</reference>
<sequence length="219" mass="24222">MNKTLAPYKLFKQMLWLLLLCSPWTNAMDQAPETTAPNILLIVVDDMGFTDLGSFGSEIATPNLDALAYQGIRFSNFQAAPTCSPTRAMLLTGVDNHKAGLGNMHEELAPNQMGQPGYEGHLNKRVVTVASLLQDAGYRTYMAGKWHLGLDEHNSPAQFGFDRSFAMLSGGASHFQDMKPAYAPTPEAKAPYRENGKKLNKLPENFHYSSQFYADTIIE</sequence>
<gene>
    <name evidence="7" type="ORF">O0V09_02435</name>
</gene>
<evidence type="ECO:0000256" key="4">
    <source>
        <dbReference type="ARBA" id="ARBA00022837"/>
    </source>
</evidence>
<dbReference type="Pfam" id="PF00884">
    <property type="entry name" value="Sulfatase"/>
    <property type="match status" value="1"/>
</dbReference>
<dbReference type="AlphaFoldDB" id="A0A9J6RIK3"/>
<dbReference type="RefSeq" id="WP_258330197.1">
    <property type="nucleotide sequence ID" value="NZ_JAPTGG010000002.1"/>
</dbReference>
<evidence type="ECO:0000259" key="6">
    <source>
        <dbReference type="Pfam" id="PF00884"/>
    </source>
</evidence>
<dbReference type="InterPro" id="IPR000917">
    <property type="entry name" value="Sulfatase_N"/>
</dbReference>
<comment type="similarity">
    <text evidence="1">Belongs to the sulfatase family.</text>
</comment>